<dbReference type="InterPro" id="IPR006101">
    <property type="entry name" value="Glyco_hydro_2"/>
</dbReference>
<dbReference type="GO" id="GO:0004565">
    <property type="term" value="F:beta-galactosidase activity"/>
    <property type="evidence" value="ECO:0007669"/>
    <property type="project" value="UniProtKB-EC"/>
</dbReference>
<dbReference type="Pfam" id="PF00703">
    <property type="entry name" value="Glyco_hydro_2"/>
    <property type="match status" value="1"/>
</dbReference>
<evidence type="ECO:0000256" key="1">
    <source>
        <dbReference type="ARBA" id="ARBA00001412"/>
    </source>
</evidence>
<evidence type="ECO:0000256" key="8">
    <source>
        <dbReference type="SAM" id="SignalP"/>
    </source>
</evidence>
<organism evidence="10 11">
    <name type="scientific">Pseudobythopirellula maris</name>
    <dbReference type="NCBI Taxonomy" id="2527991"/>
    <lineage>
        <taxon>Bacteria</taxon>
        <taxon>Pseudomonadati</taxon>
        <taxon>Planctomycetota</taxon>
        <taxon>Planctomycetia</taxon>
        <taxon>Pirellulales</taxon>
        <taxon>Lacipirellulaceae</taxon>
        <taxon>Pseudobythopirellula</taxon>
    </lineage>
</organism>
<dbReference type="AlphaFoldDB" id="A0A5C5ZTZ0"/>
<dbReference type="PROSITE" id="PS00719">
    <property type="entry name" value="GLYCOSYL_HYDROL_F2_1"/>
    <property type="match status" value="1"/>
</dbReference>
<comment type="catalytic activity">
    <reaction evidence="1 7">
        <text>Hydrolysis of terminal non-reducing beta-D-galactose residues in beta-D-galactosides.</text>
        <dbReference type="EC" id="3.2.1.23"/>
    </reaction>
</comment>
<dbReference type="EC" id="3.2.1.23" evidence="3 7"/>
<proteinExistence type="inferred from homology"/>
<comment type="caution">
    <text evidence="10">The sequence shown here is derived from an EMBL/GenBank/DDBJ whole genome shotgun (WGS) entry which is preliminary data.</text>
</comment>
<dbReference type="SUPFAM" id="SSF49785">
    <property type="entry name" value="Galactose-binding domain-like"/>
    <property type="match status" value="1"/>
</dbReference>
<dbReference type="InterPro" id="IPR006102">
    <property type="entry name" value="Ig-like_GH2"/>
</dbReference>
<dbReference type="GO" id="GO:0030246">
    <property type="term" value="F:carbohydrate binding"/>
    <property type="evidence" value="ECO:0007669"/>
    <property type="project" value="InterPro"/>
</dbReference>
<dbReference type="Gene3D" id="2.70.98.10">
    <property type="match status" value="1"/>
</dbReference>
<comment type="similarity">
    <text evidence="2 7">Belongs to the glycosyl hydrolase 2 family.</text>
</comment>
<evidence type="ECO:0000256" key="3">
    <source>
        <dbReference type="ARBA" id="ARBA00012756"/>
    </source>
</evidence>
<keyword evidence="11" id="KW-1185">Reference proteome</keyword>
<evidence type="ECO:0000256" key="5">
    <source>
        <dbReference type="ARBA" id="ARBA00023295"/>
    </source>
</evidence>
<dbReference type="Pfam" id="PF16353">
    <property type="entry name" value="LacZ_4"/>
    <property type="match status" value="1"/>
</dbReference>
<sequence length="1054" mass="118459" precursor="true">MITPLGHTLLALGGCLLAASFATAVEWEDQSVFRVNKEEPHATKMPWPDAESARSEPRMASPYCRLLNGEWKFHWSRRPEERPADFYTADFDDSAWGEIPVPSNVELEGHGVPIYANSEYPFKRDAPRVMGEPRRDWTSYEDRNPVSSYRKTFTLPNDWAGRRTRVVFNGVDSAFYLWCNGQKVGYSQDSRTPAEFDLTPYLQEGENLLAVEVYRFSDGSYLECQDFWRLSGIFRDVYLWSSATLDLRDFELSASLDDAYEKGVLSVQTWTKNHSDTASGYSVEARLLDGDQELARLGLMGEAAAGGEDVATASADSLDIEPWSAEKPRLYDLVLELKNSEGETTAVYSRKVGFRTSEIKEGQLLVNGEPVLIKGVNRHDHHHVTGHYVSEEAMREGLDQMKRLNVNAIRTSHYPNDPRFLELCDEYGFYVVSEANIETHGYGRSRNPLPKDMSWYEAHLDRVRNNVELHKNHACAVIWSMGNEAGDGPVFAKILEWLHDRDPSRPVQYENAHVSEHRPQTAVDIFAPMYFKVGRVQGYIDAEMQKAPEQRRPLIQCEYSHAMGNSCGGLKEYWDLVRRLPLYQGGFVWDWRDQGLLRHKTPEGGGEPIPYFAYGGDFGDKPNSNNFCMNGVVGADLTPNPHAWEVFHQYRHFLVEPVDVAAASSVRVRVTNEQFFTNAEGTPYRWVVTADGETVASGEDALPALEPQGSAELTIATGVSPNADKEHVLTIEFLQGAERSWGAADRVVAREQVMLPWGERRMDSYAAEGAVELDERDGVTARGDGFAVTFAPASGQMTSYRLAGKELLEGPLRLCFWRAPTDNDRGNRMPGRQGVWRTAGDHAEVESESVSVENGVARLQYKLRVPAGDTTARLVYTVHGDGAVEVAVRVSPRGERLAHLPRVGVQLQLDKSLGEWTWYGRGPHENYLDRNSGAWLGVHSGRVDDLWTRYSETQENSNRTGVRWASFTGEGGGARFESTDGQPLGVAAYPLALDDLEGEHRGVDLVERDFITVHVDHKQQGVAGEDSWGARPLRPYRLPARQAYEYRFRIVPTE</sequence>
<dbReference type="InterPro" id="IPR050347">
    <property type="entry name" value="Bact_Beta-galactosidase"/>
</dbReference>
<reference evidence="10 11" key="1">
    <citation type="submission" date="2019-02" db="EMBL/GenBank/DDBJ databases">
        <title>Deep-cultivation of Planctomycetes and their phenomic and genomic characterization uncovers novel biology.</title>
        <authorList>
            <person name="Wiegand S."/>
            <person name="Jogler M."/>
            <person name="Boedeker C."/>
            <person name="Pinto D."/>
            <person name="Vollmers J."/>
            <person name="Rivas-Marin E."/>
            <person name="Kohn T."/>
            <person name="Peeters S.H."/>
            <person name="Heuer A."/>
            <person name="Rast P."/>
            <person name="Oberbeckmann S."/>
            <person name="Bunk B."/>
            <person name="Jeske O."/>
            <person name="Meyerdierks A."/>
            <person name="Storesund J.E."/>
            <person name="Kallscheuer N."/>
            <person name="Luecker S."/>
            <person name="Lage O.M."/>
            <person name="Pohl T."/>
            <person name="Merkel B.J."/>
            <person name="Hornburger P."/>
            <person name="Mueller R.-W."/>
            <person name="Bruemmer F."/>
            <person name="Labrenz M."/>
            <person name="Spormann A.M."/>
            <person name="Op Den Camp H."/>
            <person name="Overmann J."/>
            <person name="Amann R."/>
            <person name="Jetten M.S.M."/>
            <person name="Mascher T."/>
            <person name="Medema M.H."/>
            <person name="Devos D.P."/>
            <person name="Kaster A.-K."/>
            <person name="Ovreas L."/>
            <person name="Rohde M."/>
            <person name="Galperin M.Y."/>
            <person name="Jogler C."/>
        </authorList>
    </citation>
    <scope>NUCLEOTIDE SEQUENCE [LARGE SCALE GENOMIC DNA]</scope>
    <source>
        <strain evidence="10 11">Mal64</strain>
    </source>
</reference>
<dbReference type="InterPro" id="IPR011013">
    <property type="entry name" value="Gal_mutarotase_sf_dom"/>
</dbReference>
<dbReference type="SMART" id="SM01038">
    <property type="entry name" value="Bgal_small_N"/>
    <property type="match status" value="1"/>
</dbReference>
<dbReference type="InterPro" id="IPR013783">
    <property type="entry name" value="Ig-like_fold"/>
</dbReference>
<evidence type="ECO:0000313" key="11">
    <source>
        <dbReference type="Proteomes" id="UP000315440"/>
    </source>
</evidence>
<evidence type="ECO:0000259" key="9">
    <source>
        <dbReference type="SMART" id="SM01038"/>
    </source>
</evidence>
<dbReference type="GO" id="GO:0005990">
    <property type="term" value="P:lactose catabolic process"/>
    <property type="evidence" value="ECO:0007669"/>
    <property type="project" value="TreeGrafter"/>
</dbReference>
<feature type="domain" description="Beta galactosidase small chain/" evidence="9">
    <location>
        <begin position="780"/>
        <end position="1051"/>
    </location>
</feature>
<dbReference type="InterPro" id="IPR008979">
    <property type="entry name" value="Galactose-bd-like_sf"/>
</dbReference>
<dbReference type="Gene3D" id="3.20.20.80">
    <property type="entry name" value="Glycosidases"/>
    <property type="match status" value="1"/>
</dbReference>
<gene>
    <name evidence="10" type="primary">lacZ_4</name>
    <name evidence="10" type="ORF">Mal64_08790</name>
</gene>
<dbReference type="EMBL" id="SJPQ01000001">
    <property type="protein sequence ID" value="TWT90488.1"/>
    <property type="molecule type" value="Genomic_DNA"/>
</dbReference>
<dbReference type="Pfam" id="PF02929">
    <property type="entry name" value="Bgal_small_N"/>
    <property type="match status" value="1"/>
</dbReference>
<dbReference type="SUPFAM" id="SSF51445">
    <property type="entry name" value="(Trans)glycosidases"/>
    <property type="match status" value="1"/>
</dbReference>
<dbReference type="SUPFAM" id="SSF74650">
    <property type="entry name" value="Galactose mutarotase-like"/>
    <property type="match status" value="1"/>
</dbReference>
<dbReference type="Gene3D" id="2.60.120.260">
    <property type="entry name" value="Galactose-binding domain-like"/>
    <property type="match status" value="1"/>
</dbReference>
<evidence type="ECO:0000256" key="4">
    <source>
        <dbReference type="ARBA" id="ARBA00022801"/>
    </source>
</evidence>
<dbReference type="PANTHER" id="PTHR46323:SF2">
    <property type="entry name" value="BETA-GALACTOSIDASE"/>
    <property type="match status" value="1"/>
</dbReference>
<dbReference type="InterPro" id="IPR004199">
    <property type="entry name" value="B-gal_small/dom_5"/>
</dbReference>
<dbReference type="PRINTS" id="PR00132">
    <property type="entry name" value="GLHYDRLASE2"/>
</dbReference>
<dbReference type="InterPro" id="IPR014718">
    <property type="entry name" value="GH-type_carb-bd"/>
</dbReference>
<dbReference type="InterPro" id="IPR006104">
    <property type="entry name" value="Glyco_hydro_2_N"/>
</dbReference>
<dbReference type="Proteomes" id="UP000315440">
    <property type="component" value="Unassembled WGS sequence"/>
</dbReference>
<evidence type="ECO:0000256" key="2">
    <source>
        <dbReference type="ARBA" id="ARBA00007401"/>
    </source>
</evidence>
<dbReference type="Pfam" id="PF02836">
    <property type="entry name" value="Glyco_hydro_2_C"/>
    <property type="match status" value="1"/>
</dbReference>
<accession>A0A5C5ZTZ0</accession>
<dbReference type="InterPro" id="IPR006103">
    <property type="entry name" value="Glyco_hydro_2_cat"/>
</dbReference>
<evidence type="ECO:0000256" key="7">
    <source>
        <dbReference type="RuleBase" id="RU361154"/>
    </source>
</evidence>
<keyword evidence="8" id="KW-0732">Signal</keyword>
<dbReference type="InterPro" id="IPR017853">
    <property type="entry name" value="GH"/>
</dbReference>
<dbReference type="Pfam" id="PF02837">
    <property type="entry name" value="Glyco_hydro_2_N"/>
    <property type="match status" value="1"/>
</dbReference>
<dbReference type="Gene3D" id="2.60.40.10">
    <property type="entry name" value="Immunoglobulins"/>
    <property type="match status" value="2"/>
</dbReference>
<evidence type="ECO:0000256" key="6">
    <source>
        <dbReference type="ARBA" id="ARBA00032230"/>
    </source>
</evidence>
<dbReference type="SUPFAM" id="SSF49303">
    <property type="entry name" value="beta-Galactosidase/glucuronidase domain"/>
    <property type="match status" value="2"/>
</dbReference>
<dbReference type="InterPro" id="IPR032312">
    <property type="entry name" value="LacZ_4"/>
</dbReference>
<dbReference type="GO" id="GO:0009341">
    <property type="term" value="C:beta-galactosidase complex"/>
    <property type="evidence" value="ECO:0007669"/>
    <property type="project" value="InterPro"/>
</dbReference>
<protein>
    <recommendedName>
        <fullName evidence="3 7">Beta-galactosidase</fullName>
        <ecNumber evidence="3 7">3.2.1.23</ecNumber>
    </recommendedName>
    <alternativeName>
        <fullName evidence="6 7">Lactase</fullName>
    </alternativeName>
</protein>
<feature type="signal peptide" evidence="8">
    <location>
        <begin position="1"/>
        <end position="24"/>
    </location>
</feature>
<name>A0A5C5ZTZ0_9BACT</name>
<dbReference type="PANTHER" id="PTHR46323">
    <property type="entry name" value="BETA-GALACTOSIDASE"/>
    <property type="match status" value="1"/>
</dbReference>
<feature type="chain" id="PRO_5022722140" description="Beta-galactosidase" evidence="8">
    <location>
        <begin position="25"/>
        <end position="1054"/>
    </location>
</feature>
<keyword evidence="5 7" id="KW-0326">Glycosidase</keyword>
<keyword evidence="4 7" id="KW-0378">Hydrolase</keyword>
<dbReference type="InterPro" id="IPR023230">
    <property type="entry name" value="Glyco_hydro_2_CS"/>
</dbReference>
<dbReference type="InterPro" id="IPR036156">
    <property type="entry name" value="Beta-gal/glucu_dom_sf"/>
</dbReference>
<evidence type="ECO:0000313" key="10">
    <source>
        <dbReference type="EMBL" id="TWT90488.1"/>
    </source>
</evidence>